<dbReference type="AlphaFoldDB" id="M2V764"/>
<dbReference type="Proteomes" id="UP000016936">
    <property type="component" value="Unassembled WGS sequence"/>
</dbReference>
<dbReference type="HOGENOM" id="CLU_1704055_0_0_1"/>
<keyword evidence="2" id="KW-1185">Reference proteome</keyword>
<reference evidence="1 2" key="1">
    <citation type="journal article" date="2012" name="PLoS Pathog.">
        <title>Diverse lifestyles and strategies of plant pathogenesis encoded in the genomes of eighteen Dothideomycetes fungi.</title>
        <authorList>
            <person name="Ohm R.A."/>
            <person name="Feau N."/>
            <person name="Henrissat B."/>
            <person name="Schoch C.L."/>
            <person name="Horwitz B.A."/>
            <person name="Barry K.W."/>
            <person name="Condon B.J."/>
            <person name="Copeland A.C."/>
            <person name="Dhillon B."/>
            <person name="Glaser F."/>
            <person name="Hesse C.N."/>
            <person name="Kosti I."/>
            <person name="LaButti K."/>
            <person name="Lindquist E.A."/>
            <person name="Lucas S."/>
            <person name="Salamov A.A."/>
            <person name="Bradshaw R.E."/>
            <person name="Ciuffetti L."/>
            <person name="Hamelin R.C."/>
            <person name="Kema G.H.J."/>
            <person name="Lawrence C."/>
            <person name="Scott J.A."/>
            <person name="Spatafora J.W."/>
            <person name="Turgeon B.G."/>
            <person name="de Wit P.J.G.M."/>
            <person name="Zhong S."/>
            <person name="Goodwin S.B."/>
            <person name="Grigoriev I.V."/>
        </authorList>
    </citation>
    <scope>NUCLEOTIDE SEQUENCE [LARGE SCALE GENOMIC DNA]</scope>
    <source>
        <strain evidence="2">C5 / ATCC 48332 / race O</strain>
    </source>
</reference>
<name>M2V764_COCH5</name>
<reference evidence="2" key="2">
    <citation type="journal article" date="2013" name="PLoS Genet.">
        <title>Comparative genome structure, secondary metabolite, and effector coding capacity across Cochliobolus pathogens.</title>
        <authorList>
            <person name="Condon B.J."/>
            <person name="Leng Y."/>
            <person name="Wu D."/>
            <person name="Bushley K.E."/>
            <person name="Ohm R.A."/>
            <person name="Otillar R."/>
            <person name="Martin J."/>
            <person name="Schackwitz W."/>
            <person name="Grimwood J."/>
            <person name="MohdZainudin N."/>
            <person name="Xue C."/>
            <person name="Wang R."/>
            <person name="Manning V.A."/>
            <person name="Dhillon B."/>
            <person name="Tu Z.J."/>
            <person name="Steffenson B.J."/>
            <person name="Salamov A."/>
            <person name="Sun H."/>
            <person name="Lowry S."/>
            <person name="LaButti K."/>
            <person name="Han J."/>
            <person name="Copeland A."/>
            <person name="Lindquist E."/>
            <person name="Barry K."/>
            <person name="Schmutz J."/>
            <person name="Baker S.E."/>
            <person name="Ciuffetti L.M."/>
            <person name="Grigoriev I.V."/>
            <person name="Zhong S."/>
            <person name="Turgeon B.G."/>
        </authorList>
    </citation>
    <scope>NUCLEOTIDE SEQUENCE [LARGE SCALE GENOMIC DNA]</scope>
    <source>
        <strain evidence="2">C5 / ATCC 48332 / race O</strain>
    </source>
</reference>
<dbReference type="OrthoDB" id="10372425at2759"/>
<gene>
    <name evidence="1" type="ORF">COCHEDRAFT_1200810</name>
</gene>
<accession>M2V764</accession>
<organism evidence="1 2">
    <name type="scientific">Cochliobolus heterostrophus (strain C5 / ATCC 48332 / race O)</name>
    <name type="common">Southern corn leaf blight fungus</name>
    <name type="synonym">Bipolaris maydis</name>
    <dbReference type="NCBI Taxonomy" id="701091"/>
    <lineage>
        <taxon>Eukaryota</taxon>
        <taxon>Fungi</taxon>
        <taxon>Dikarya</taxon>
        <taxon>Ascomycota</taxon>
        <taxon>Pezizomycotina</taxon>
        <taxon>Dothideomycetes</taxon>
        <taxon>Pleosporomycetidae</taxon>
        <taxon>Pleosporales</taxon>
        <taxon>Pleosporineae</taxon>
        <taxon>Pleosporaceae</taxon>
        <taxon>Bipolaris</taxon>
    </lineage>
</organism>
<proteinExistence type="predicted"/>
<sequence length="154" mass="17484">MEPTAGEGDQCMIGMQRVRGALLRWCWCCCTSTRTRAAADYVDGKECPRWEEAARVKAWVQRGEETASDVKLHMGAPRRIRRAHGPLSLQGVFTVASRVRWQRPRARPLWEIGEPYLLLSRPLLLLCPRLLPANVCLWGLTPSHIVKMHSNTPN</sequence>
<evidence type="ECO:0000313" key="1">
    <source>
        <dbReference type="EMBL" id="EMD95847.1"/>
    </source>
</evidence>
<dbReference type="EMBL" id="KB445570">
    <property type="protein sequence ID" value="EMD95847.1"/>
    <property type="molecule type" value="Genomic_DNA"/>
</dbReference>
<protein>
    <submittedName>
        <fullName evidence="1">Uncharacterized protein</fullName>
    </submittedName>
</protein>
<evidence type="ECO:0000313" key="2">
    <source>
        <dbReference type="Proteomes" id="UP000016936"/>
    </source>
</evidence>